<dbReference type="RefSeq" id="WP_012599581.1">
    <property type="nucleotide sequence ID" value="NC_011737.1"/>
</dbReference>
<reference evidence="4" key="1">
    <citation type="journal article" date="2011" name="MBio">
        <title>Novel metabolic attributes of the genus Cyanothece, comprising a group of unicellular nitrogen-fixing Cyanobacteria.</title>
        <authorList>
            <person name="Bandyopadhyay A."/>
            <person name="Elvitigala T."/>
            <person name="Welsh E."/>
            <person name="Stockel J."/>
            <person name="Liberton M."/>
            <person name="Min H."/>
            <person name="Sherman L.A."/>
            <person name="Pakrasi H.B."/>
        </authorList>
    </citation>
    <scope>NUCLEOTIDE SEQUENCE [LARGE SCALE GENOMIC DNA]</scope>
    <source>
        <strain evidence="4">PCC 7424</strain>
        <plasmid evidence="4">pP742402</plasmid>
    </source>
</reference>
<evidence type="ECO:0000259" key="2">
    <source>
        <dbReference type="Pfam" id="PF19247"/>
    </source>
</evidence>
<gene>
    <name evidence="3" type="ordered locus">PCC7424_5505</name>
</gene>
<feature type="compositionally biased region" description="Basic and acidic residues" evidence="1">
    <location>
        <begin position="33"/>
        <end position="43"/>
    </location>
</feature>
<keyword evidence="3" id="KW-0614">Plasmid</keyword>
<name>B7KMQ2_GLOC7</name>
<organism evidence="3 4">
    <name type="scientific">Gloeothece citriformis (strain PCC 7424)</name>
    <name type="common">Cyanothece sp. (strain PCC 7424)</name>
    <dbReference type="NCBI Taxonomy" id="65393"/>
    <lineage>
        <taxon>Bacteria</taxon>
        <taxon>Bacillati</taxon>
        <taxon>Cyanobacteriota</taxon>
        <taxon>Cyanophyceae</taxon>
        <taxon>Oscillatoriophycideae</taxon>
        <taxon>Chroococcales</taxon>
        <taxon>Aphanothecaceae</taxon>
        <taxon>Gloeothece</taxon>
        <taxon>Gloeothece citriformis</taxon>
    </lineage>
</organism>
<evidence type="ECO:0000313" key="3">
    <source>
        <dbReference type="EMBL" id="ACK74074.1"/>
    </source>
</evidence>
<dbReference type="OrthoDB" id="569957at2"/>
<evidence type="ECO:0000313" key="4">
    <source>
        <dbReference type="Proteomes" id="UP000002384"/>
    </source>
</evidence>
<keyword evidence="4" id="KW-1185">Reference proteome</keyword>
<dbReference type="HOGENOM" id="CLU_075749_0_0_3"/>
<accession>B7KMQ2</accession>
<dbReference type="InterPro" id="IPR045414">
    <property type="entry name" value="DUF5895"/>
</dbReference>
<dbReference type="KEGG" id="cyc:PCC7424_5505"/>
<protein>
    <recommendedName>
        <fullName evidence="2">DUF5895 domain-containing protein</fullName>
    </recommendedName>
</protein>
<dbReference type="AlphaFoldDB" id="B7KMQ2"/>
<feature type="compositionally biased region" description="Low complexity" evidence="1">
    <location>
        <begin position="1"/>
        <end position="15"/>
    </location>
</feature>
<dbReference type="Proteomes" id="UP000002384">
    <property type="component" value="Plasmid pP742402"/>
</dbReference>
<geneLocation type="plasmid" evidence="3 4">
    <name>pP742402</name>
</geneLocation>
<feature type="region of interest" description="Disordered" evidence="1">
    <location>
        <begin position="1"/>
        <end position="46"/>
    </location>
</feature>
<proteinExistence type="predicted"/>
<dbReference type="Pfam" id="PF19247">
    <property type="entry name" value="DUF5895"/>
    <property type="match status" value="1"/>
</dbReference>
<dbReference type="EMBL" id="CP001293">
    <property type="protein sequence ID" value="ACK74074.1"/>
    <property type="molecule type" value="Genomic_DNA"/>
</dbReference>
<feature type="domain" description="DUF5895" evidence="2">
    <location>
        <begin position="42"/>
        <end position="194"/>
    </location>
</feature>
<sequence length="295" mass="33532">MTTKTTETKNSTPQTIDVPASSQRENQPPTPETSHREQERDEFANGEYIDPLAKLPRIQALRGQSKETCGYFISVKEMAKAAWKDFEAINDQLITYEFESSGDSELGLLLKNPRMLVCPRTPLLAFDRKKSNKEKQLVILGGWEKDYKKDENIANCQFYQVILLSPDNEQLHDVPFSYVAKGANHATFSQHWQELVQQVTACHAIANKIAALPKNLKFNALCVFSFSVAREQAGTENKSYCCKVASHEVPNMENWKQFFVGYSQEIKELAWENLQPERPLLMPETLALPASVEDK</sequence>
<evidence type="ECO:0000256" key="1">
    <source>
        <dbReference type="SAM" id="MobiDB-lite"/>
    </source>
</evidence>